<feature type="region of interest" description="Disordered" evidence="1">
    <location>
        <begin position="249"/>
        <end position="287"/>
    </location>
</feature>
<feature type="region of interest" description="Disordered" evidence="1">
    <location>
        <begin position="173"/>
        <end position="195"/>
    </location>
</feature>
<feature type="compositionally biased region" description="Basic and acidic residues" evidence="1">
    <location>
        <begin position="106"/>
        <end position="142"/>
    </location>
</feature>
<protein>
    <recommendedName>
        <fullName evidence="4">Scaffolding protein</fullName>
    </recommendedName>
</protein>
<feature type="compositionally biased region" description="Low complexity" evidence="1">
    <location>
        <begin position="78"/>
        <end position="87"/>
    </location>
</feature>
<gene>
    <name evidence="2" type="ORF">KQY15_03520</name>
</gene>
<dbReference type="EMBL" id="JAHRID010000001">
    <property type="protein sequence ID" value="MBV2128164.1"/>
    <property type="molecule type" value="Genomic_DNA"/>
</dbReference>
<feature type="compositionally biased region" description="Acidic residues" evidence="1">
    <location>
        <begin position="43"/>
        <end position="64"/>
    </location>
</feature>
<evidence type="ECO:0000256" key="1">
    <source>
        <dbReference type="SAM" id="MobiDB-lite"/>
    </source>
</evidence>
<dbReference type="RefSeq" id="WP_217667231.1">
    <property type="nucleotide sequence ID" value="NZ_JAHRID010000001.1"/>
</dbReference>
<accession>A0ABS6MIG4</accession>
<feature type="compositionally biased region" description="Polar residues" evidence="1">
    <location>
        <begin position="254"/>
        <end position="266"/>
    </location>
</feature>
<comment type="caution">
    <text evidence="2">The sequence shown here is derived from an EMBL/GenBank/DDBJ whole genome shotgun (WGS) entry which is preliminary data.</text>
</comment>
<dbReference type="Proteomes" id="UP000704611">
    <property type="component" value="Unassembled WGS sequence"/>
</dbReference>
<feature type="compositionally biased region" description="Low complexity" evidence="1">
    <location>
        <begin position="173"/>
        <end position="192"/>
    </location>
</feature>
<feature type="region of interest" description="Disordered" evidence="1">
    <location>
        <begin position="1"/>
        <end position="142"/>
    </location>
</feature>
<proteinExistence type="predicted"/>
<feature type="compositionally biased region" description="Acidic residues" evidence="1">
    <location>
        <begin position="26"/>
        <end position="35"/>
    </location>
</feature>
<organism evidence="2 3">
    <name type="scientific">Arsukibacterium indicum</name>
    <dbReference type="NCBI Taxonomy" id="2848612"/>
    <lineage>
        <taxon>Bacteria</taxon>
        <taxon>Pseudomonadati</taxon>
        <taxon>Pseudomonadota</taxon>
        <taxon>Gammaproteobacteria</taxon>
        <taxon>Chromatiales</taxon>
        <taxon>Chromatiaceae</taxon>
        <taxon>Arsukibacterium</taxon>
    </lineage>
</organism>
<reference evidence="2 3" key="1">
    <citation type="submission" date="2021-06" db="EMBL/GenBank/DDBJ databases">
        <title>Rheinheimera indica sp. nov., isolated from deep-sea sediment.</title>
        <authorList>
            <person name="Wang Z."/>
            <person name="Zhang X.-Y."/>
        </authorList>
    </citation>
    <scope>NUCLEOTIDE SEQUENCE [LARGE SCALE GENOMIC DNA]</scope>
    <source>
        <strain evidence="2 3">SM2107</strain>
    </source>
</reference>
<name>A0ABS6MIG4_9GAMM</name>
<evidence type="ECO:0008006" key="4">
    <source>
        <dbReference type="Google" id="ProtNLM"/>
    </source>
</evidence>
<keyword evidence="3" id="KW-1185">Reference proteome</keyword>
<sequence length="300" mass="34034">MSIDNETHNIDGNEDDAVSLFNQLTDSEDSEQDSERDDKQLDQEQDDTGTDDDEEQDEQDEEKPDADPWASAPEPLRQQYHQLQQSHQKLESDHRANAGRVAALNRKTEELQKALAEREKQNGGEKQDGVPSADDLKGKSFAEVEQEFPEIADFLRHHVEQVKSEFTKQLTPLQESYQQQQERMQEQQQLEAKQQEYGRLQQAHPDFMDIVADPEFSNWVKKQPAQLQAIAASDNADDAAYVLTQFKRDKGVTKPQSARNNLSDHVTTPRKGTGRASASAITDDTDPVELFNRLSASERS</sequence>
<feature type="compositionally biased region" description="Basic and acidic residues" evidence="1">
    <location>
        <begin position="1"/>
        <end position="11"/>
    </location>
</feature>
<evidence type="ECO:0000313" key="3">
    <source>
        <dbReference type="Proteomes" id="UP000704611"/>
    </source>
</evidence>
<evidence type="ECO:0000313" key="2">
    <source>
        <dbReference type="EMBL" id="MBV2128164.1"/>
    </source>
</evidence>